<evidence type="ECO:0000256" key="1">
    <source>
        <dbReference type="SAM" id="Phobius"/>
    </source>
</evidence>
<keyword evidence="1" id="KW-1133">Transmembrane helix</keyword>
<dbReference type="Proteomes" id="UP000434276">
    <property type="component" value="Unassembled WGS sequence"/>
</dbReference>
<dbReference type="OrthoDB" id="10317742at2759"/>
<gene>
    <name evidence="2" type="ORF">C24_LOCUS7574</name>
</gene>
<organism evidence="2 3">
    <name type="scientific">Arabidopsis thaliana</name>
    <name type="common">Mouse-ear cress</name>
    <dbReference type="NCBI Taxonomy" id="3702"/>
    <lineage>
        <taxon>Eukaryota</taxon>
        <taxon>Viridiplantae</taxon>
        <taxon>Streptophyta</taxon>
        <taxon>Embryophyta</taxon>
        <taxon>Tracheophyta</taxon>
        <taxon>Spermatophyta</taxon>
        <taxon>Magnoliopsida</taxon>
        <taxon>eudicotyledons</taxon>
        <taxon>Gunneridae</taxon>
        <taxon>Pentapetalae</taxon>
        <taxon>rosids</taxon>
        <taxon>malvids</taxon>
        <taxon>Brassicales</taxon>
        <taxon>Brassicaceae</taxon>
        <taxon>Camelineae</taxon>
        <taxon>Arabidopsis</taxon>
    </lineage>
</organism>
<sequence>MMFIRKREGTNRRPISVPERLLVNIFHVLIGPGHLVLALADLITDLGPYKYPLRPFDSLDPKIV</sequence>
<protein>
    <recommendedName>
        <fullName evidence="4">Transmembrane protein</fullName>
    </recommendedName>
</protein>
<keyword evidence="1" id="KW-0472">Membrane</keyword>
<accession>A0A5S9WXP7</accession>
<dbReference type="EMBL" id="CACSHJ010000088">
    <property type="protein sequence ID" value="CAA0360078.1"/>
    <property type="molecule type" value="Genomic_DNA"/>
</dbReference>
<feature type="transmembrane region" description="Helical" evidence="1">
    <location>
        <begin position="21"/>
        <end position="43"/>
    </location>
</feature>
<name>A0A5S9WXP7_ARATH</name>
<proteinExistence type="predicted"/>
<keyword evidence="1" id="KW-0812">Transmembrane</keyword>
<evidence type="ECO:0000313" key="2">
    <source>
        <dbReference type="EMBL" id="CAA0360078.1"/>
    </source>
</evidence>
<dbReference type="AlphaFoldDB" id="A0A5S9WXP7"/>
<evidence type="ECO:0000313" key="3">
    <source>
        <dbReference type="Proteomes" id="UP000434276"/>
    </source>
</evidence>
<evidence type="ECO:0008006" key="4">
    <source>
        <dbReference type="Google" id="ProtNLM"/>
    </source>
</evidence>
<reference evidence="2 3" key="1">
    <citation type="submission" date="2019-12" db="EMBL/GenBank/DDBJ databases">
        <authorList>
            <person name="Jiao W.-B."/>
            <person name="Schneeberger K."/>
        </authorList>
    </citation>
    <scope>NUCLEOTIDE SEQUENCE [LARGE SCALE GENOMIC DNA]</scope>
    <source>
        <strain evidence="3">cv. C24</strain>
    </source>
</reference>